<dbReference type="RefSeq" id="WP_286303383.1">
    <property type="nucleotide sequence ID" value="NZ_AP027741.1"/>
</dbReference>
<dbReference type="InterPro" id="IPR024519">
    <property type="entry name" value="IAT_beta"/>
</dbReference>
<sequence>MNKTLLSLMLTASFVTIADAKAETAPSTDKWQPRIDFEGKLGNERSLGEADLLIPLWQNNDSLLFANLRGRMDNDDSYEGNISVGLRHMLDNGWNLGGYGYFDRRKSPYDNFFNQVTLGVEALSMDWDLRANAYIPVGETRHFEESLDTVDFSGTAITYRAGEERSMSGYDAEIGWRIPVFSSEDDKQLRIYAGGYRFTDSRAETIQGPRARLEMKFNALPFLSRGSRLSLGLEYQHDDPRGSQRFAMLRLSIPLGGTKARSSRALTAMEQRMTDPVVRDVDVVSQGGSYGSPEVIRETADGKRIVLFDDSVNGNNVSTAIANAGENTTVILNGDYNGVNTLTTVQQGQDILGAANLKVKTPSGRTVSITTPSASLSGEGDNNGSGLFRFFEMADNSSLIGVKAKITNSSSAMIAKIEGKENVKILNNTLTSEVSSGSSAVILTIRNSRNVTVRDNKMNLIANGYNGAVLQILNNNANIDFSNNNLNMAGTSPVSKWVTYFLGTGVTINNLSGTGNTSNLVTCNISGGYTITGSIETNGINLCPP</sequence>
<dbReference type="EMBL" id="BAAADG010000018">
    <property type="protein sequence ID" value="GAA0232981.1"/>
    <property type="molecule type" value="Genomic_DNA"/>
</dbReference>
<dbReference type="Pfam" id="PF11924">
    <property type="entry name" value="IAT_beta"/>
    <property type="match status" value="1"/>
</dbReference>
<feature type="domain" description="Inverse autotransporter beta-domain" evidence="2">
    <location>
        <begin position="44"/>
        <end position="182"/>
    </location>
</feature>
<comment type="caution">
    <text evidence="3">The sequence shown here is derived from an EMBL/GenBank/DDBJ whole genome shotgun (WGS) entry which is preliminary data.</text>
</comment>
<proteinExistence type="predicted"/>
<dbReference type="Proteomes" id="UP001501476">
    <property type="component" value="Unassembled WGS sequence"/>
</dbReference>
<name>A0ABN0TXU5_9GAMM</name>
<keyword evidence="4" id="KW-1185">Reference proteome</keyword>
<evidence type="ECO:0000256" key="1">
    <source>
        <dbReference type="SAM" id="SignalP"/>
    </source>
</evidence>
<gene>
    <name evidence="3" type="ORF">GCM10008964_25300</name>
</gene>
<evidence type="ECO:0000259" key="2">
    <source>
        <dbReference type="Pfam" id="PF11924"/>
    </source>
</evidence>
<dbReference type="InterPro" id="IPR038177">
    <property type="entry name" value="IAT_beta_sf"/>
</dbReference>
<keyword evidence="1" id="KW-0732">Signal</keyword>
<dbReference type="Gene3D" id="2.40.160.160">
    <property type="entry name" value="Inverse autotransporter, beta-domain"/>
    <property type="match status" value="1"/>
</dbReference>
<protein>
    <recommendedName>
        <fullName evidence="2">Inverse autotransporter beta-domain domain-containing protein</fullName>
    </recommendedName>
</protein>
<feature type="signal peptide" evidence="1">
    <location>
        <begin position="1"/>
        <end position="20"/>
    </location>
</feature>
<reference evidence="4" key="1">
    <citation type="journal article" date="2019" name="Int. J. Syst. Evol. Microbiol.">
        <title>The Global Catalogue of Microorganisms (GCM) 10K type strain sequencing project: providing services to taxonomists for standard genome sequencing and annotation.</title>
        <authorList>
            <consortium name="The Broad Institute Genomics Platform"/>
            <consortium name="The Broad Institute Genome Sequencing Center for Infectious Disease"/>
            <person name="Wu L."/>
            <person name="Ma J."/>
        </authorList>
    </citation>
    <scope>NUCLEOTIDE SEQUENCE [LARGE SCALE GENOMIC DNA]</scope>
    <source>
        <strain evidence="4">JCM 6886</strain>
    </source>
</reference>
<feature type="chain" id="PRO_5047513251" description="Inverse autotransporter beta-domain domain-containing protein" evidence="1">
    <location>
        <begin position="21"/>
        <end position="545"/>
    </location>
</feature>
<evidence type="ECO:0000313" key="4">
    <source>
        <dbReference type="Proteomes" id="UP001501476"/>
    </source>
</evidence>
<accession>A0ABN0TXU5</accession>
<organism evidence="3 4">
    <name type="scientific">Methylophaga marina</name>
    <dbReference type="NCBI Taxonomy" id="45495"/>
    <lineage>
        <taxon>Bacteria</taxon>
        <taxon>Pseudomonadati</taxon>
        <taxon>Pseudomonadota</taxon>
        <taxon>Gammaproteobacteria</taxon>
        <taxon>Thiotrichales</taxon>
        <taxon>Piscirickettsiaceae</taxon>
        <taxon>Methylophaga</taxon>
    </lineage>
</organism>
<evidence type="ECO:0000313" key="3">
    <source>
        <dbReference type="EMBL" id="GAA0232981.1"/>
    </source>
</evidence>